<dbReference type="InterPro" id="IPR018110">
    <property type="entry name" value="Mandel_Rmase/mucon_lact_enz_CS"/>
</dbReference>
<organism evidence="6 7">
    <name type="scientific">Arachnia propionica</name>
    <dbReference type="NCBI Taxonomy" id="1750"/>
    <lineage>
        <taxon>Bacteria</taxon>
        <taxon>Bacillati</taxon>
        <taxon>Actinomycetota</taxon>
        <taxon>Actinomycetes</taxon>
        <taxon>Propionibacteriales</taxon>
        <taxon>Propionibacteriaceae</taxon>
        <taxon>Arachnia</taxon>
    </lineage>
</organism>
<dbReference type="GO" id="GO:0000287">
    <property type="term" value="F:magnesium ion binding"/>
    <property type="evidence" value="ECO:0007669"/>
    <property type="project" value="UniProtKB-UniRule"/>
</dbReference>
<comment type="pathway">
    <text evidence="4">Quinol/quinone metabolism; menaquinone biosynthesis.</text>
</comment>
<evidence type="ECO:0000256" key="2">
    <source>
        <dbReference type="ARBA" id="ARBA00022842"/>
    </source>
</evidence>
<feature type="active site" description="Proton donor" evidence="4">
    <location>
        <position position="95"/>
    </location>
</feature>
<feature type="binding site" evidence="4">
    <location>
        <position position="176"/>
    </location>
    <ligand>
        <name>Mg(2+)</name>
        <dbReference type="ChEBI" id="CHEBI:18420"/>
    </ligand>
</feature>
<feature type="binding site" evidence="4">
    <location>
        <position position="125"/>
    </location>
    <ligand>
        <name>Mg(2+)</name>
        <dbReference type="ChEBI" id="CHEBI:18420"/>
    </ligand>
</feature>
<dbReference type="NCBIfam" id="NF002782">
    <property type="entry name" value="PRK02901.1"/>
    <property type="match status" value="1"/>
</dbReference>
<dbReference type="SMART" id="SM00922">
    <property type="entry name" value="MR_MLE"/>
    <property type="match status" value="1"/>
</dbReference>
<dbReference type="SFLD" id="SFLDF00009">
    <property type="entry name" value="o-succinylbenzoate_synthase"/>
    <property type="match status" value="1"/>
</dbReference>
<keyword evidence="2 4" id="KW-0460">Magnesium</keyword>
<dbReference type="InterPro" id="IPR013342">
    <property type="entry name" value="Mandelate_racemase_C"/>
</dbReference>
<sequence length="311" mass="33037">MIVFDLPLATPFRGLTRRQGMLIEGPAGWAEWSPFPEYDDAEAARWLMAALDVAHHGHPVPVRERVPVNAIVPALPPDQAAARAVASGCDTVKIKVAAPGQGLDQDLARVAAVREALPEAAIRVDANGGWDLSQALTAAHALARFDLEYLEQPCASVEELAQLRRRLGGQVWIAADESIRRASDPFRVRDLAAADVVVLKQQPLGGARACLELAATLGLPVVVSSAVESVIGIHAGVRLAAALPELSLACGLETGRLLAADVTRPVSIDDGHITVGPDPVPDEVPVASPEVTHWWQERLRRVAEHAGVALP</sequence>
<dbReference type="InterPro" id="IPR010196">
    <property type="entry name" value="OSB_synthase_MenC1"/>
</dbReference>
<comment type="caution">
    <text evidence="6">The sequence shown here is derived from an EMBL/GenBank/DDBJ whole genome shotgun (WGS) entry which is preliminary data.</text>
</comment>
<proteinExistence type="inferred from homology"/>
<dbReference type="GO" id="GO:0009063">
    <property type="term" value="P:amino acid catabolic process"/>
    <property type="evidence" value="ECO:0007669"/>
    <property type="project" value="InterPro"/>
</dbReference>
<dbReference type="EMBL" id="RQZG01000016">
    <property type="protein sequence ID" value="RRD03816.1"/>
    <property type="molecule type" value="Genomic_DNA"/>
</dbReference>
<dbReference type="Proteomes" id="UP000280819">
    <property type="component" value="Unassembled WGS sequence"/>
</dbReference>
<dbReference type="EC" id="4.2.1.113" evidence="4"/>
<accession>A0A3P1T4T3</accession>
<dbReference type="PANTHER" id="PTHR48073:SF2">
    <property type="entry name" value="O-SUCCINYLBENZOATE SYNTHASE"/>
    <property type="match status" value="1"/>
</dbReference>
<evidence type="ECO:0000313" key="6">
    <source>
        <dbReference type="EMBL" id="RRD03816.1"/>
    </source>
</evidence>
<evidence type="ECO:0000256" key="1">
    <source>
        <dbReference type="ARBA" id="ARBA00022723"/>
    </source>
</evidence>
<feature type="binding site" evidence="4">
    <location>
        <position position="151"/>
    </location>
    <ligand>
        <name>Mg(2+)</name>
        <dbReference type="ChEBI" id="CHEBI:18420"/>
    </ligand>
</feature>
<dbReference type="UniPathway" id="UPA01057">
    <property type="reaction ID" value="UER00165"/>
</dbReference>
<comment type="pathway">
    <text evidence="4">Quinol/quinone metabolism; 1,4-dihydroxy-2-naphthoate biosynthesis; 1,4-dihydroxy-2-naphthoate from chorismate: step 4/7.</text>
</comment>
<dbReference type="CDD" id="cd03320">
    <property type="entry name" value="OSBS"/>
    <property type="match status" value="1"/>
</dbReference>
<dbReference type="HAMAP" id="MF_00470">
    <property type="entry name" value="MenC_1"/>
    <property type="match status" value="1"/>
</dbReference>
<feature type="domain" description="Mandelate racemase/muconate lactonizing enzyme C-terminal" evidence="5">
    <location>
        <begin position="77"/>
        <end position="170"/>
    </location>
</feature>
<comment type="catalytic activity">
    <reaction evidence="4">
        <text>(1R,6R)-6-hydroxy-2-succinyl-cyclohexa-2,4-diene-1-carboxylate = 2-succinylbenzoate + H2O</text>
        <dbReference type="Rhea" id="RHEA:10196"/>
        <dbReference type="ChEBI" id="CHEBI:15377"/>
        <dbReference type="ChEBI" id="CHEBI:18325"/>
        <dbReference type="ChEBI" id="CHEBI:58689"/>
        <dbReference type="EC" id="4.2.1.113"/>
    </reaction>
</comment>
<dbReference type="UniPathway" id="UPA00079"/>
<dbReference type="AlphaFoldDB" id="A0A3P1T4T3"/>
<dbReference type="Pfam" id="PF18374">
    <property type="entry name" value="Enolase_like_N"/>
    <property type="match status" value="1"/>
</dbReference>
<evidence type="ECO:0000313" key="7">
    <source>
        <dbReference type="Proteomes" id="UP000280819"/>
    </source>
</evidence>
<dbReference type="Pfam" id="PF13378">
    <property type="entry name" value="MR_MLE_C"/>
    <property type="match status" value="1"/>
</dbReference>
<protein>
    <recommendedName>
        <fullName evidence="4">o-succinylbenzoate synthase</fullName>
        <shortName evidence="4">OSB synthase</shortName>
        <shortName evidence="4">OSBS</shortName>
        <ecNumber evidence="4">4.2.1.113</ecNumber>
    </recommendedName>
    <alternativeName>
        <fullName evidence="4">4-(2'-carboxyphenyl)-4-oxybutyric acid synthase</fullName>
    </alternativeName>
    <alternativeName>
        <fullName evidence="4">o-succinylbenzoic acid synthase</fullName>
    </alternativeName>
</protein>
<dbReference type="GO" id="GO:0009234">
    <property type="term" value="P:menaquinone biosynthetic process"/>
    <property type="evidence" value="ECO:0007669"/>
    <property type="project" value="UniProtKB-UniRule"/>
</dbReference>
<dbReference type="Gene3D" id="3.20.20.120">
    <property type="entry name" value="Enolase-like C-terminal domain"/>
    <property type="match status" value="1"/>
</dbReference>
<dbReference type="SFLD" id="SFLDG00180">
    <property type="entry name" value="muconate_cycloisomerase"/>
    <property type="match status" value="1"/>
</dbReference>
<evidence type="ECO:0000256" key="4">
    <source>
        <dbReference type="HAMAP-Rule" id="MF_00470"/>
    </source>
</evidence>
<dbReference type="OrthoDB" id="3725747at2"/>
<name>A0A3P1T4T3_9ACTN</name>
<keyword evidence="1 4" id="KW-0479">Metal-binding</keyword>
<dbReference type="PROSITE" id="PS00909">
    <property type="entry name" value="MR_MLE_2"/>
    <property type="match status" value="1"/>
</dbReference>
<dbReference type="RefSeq" id="WP_124845506.1">
    <property type="nucleotide sequence ID" value="NZ_RQZG01000016.1"/>
</dbReference>
<dbReference type="GO" id="GO:0043748">
    <property type="term" value="F:O-succinylbenzoate synthase activity"/>
    <property type="evidence" value="ECO:0007669"/>
    <property type="project" value="UniProtKB-EC"/>
</dbReference>
<dbReference type="SFLD" id="SFLDS00001">
    <property type="entry name" value="Enolase"/>
    <property type="match status" value="1"/>
</dbReference>
<comment type="cofactor">
    <cofactor evidence="4">
        <name>a divalent metal cation</name>
        <dbReference type="ChEBI" id="CHEBI:60240"/>
    </cofactor>
</comment>
<keyword evidence="3 4" id="KW-0456">Lyase</keyword>
<comment type="function">
    <text evidence="4">Converts 2-succinyl-6-hydroxy-2,4-cyclohexadiene-1-carboxylate (SHCHC) to 2-succinylbenzoate (OSB).</text>
</comment>
<dbReference type="SUPFAM" id="SSF51604">
    <property type="entry name" value="Enolase C-terminal domain-like"/>
    <property type="match status" value="1"/>
</dbReference>
<gene>
    <name evidence="4" type="primary">menC</name>
    <name evidence="6" type="ORF">EII34_12520</name>
</gene>
<dbReference type="InterPro" id="IPR036849">
    <property type="entry name" value="Enolase-like_C_sf"/>
</dbReference>
<evidence type="ECO:0000259" key="5">
    <source>
        <dbReference type="SMART" id="SM00922"/>
    </source>
</evidence>
<evidence type="ECO:0000256" key="3">
    <source>
        <dbReference type="ARBA" id="ARBA00023239"/>
    </source>
</evidence>
<feature type="active site" description="Proton acceptor" evidence="4">
    <location>
        <position position="200"/>
    </location>
</feature>
<comment type="similarity">
    <text evidence="4">Belongs to the mandelate racemase/muconate lactonizing enzyme family. MenC type 1 subfamily.</text>
</comment>
<dbReference type="PANTHER" id="PTHR48073">
    <property type="entry name" value="O-SUCCINYLBENZOATE SYNTHASE-RELATED"/>
    <property type="match status" value="1"/>
</dbReference>
<reference evidence="6 7" key="1">
    <citation type="submission" date="2018-11" db="EMBL/GenBank/DDBJ databases">
        <title>Genomes From Bacteria Associated with the Canine Oral Cavity: a Test Case for Automated Genome-Based Taxonomic Assignment.</title>
        <authorList>
            <person name="Coil D.A."/>
            <person name="Jospin G."/>
            <person name="Darling A.E."/>
            <person name="Wallis C."/>
            <person name="Davis I.J."/>
            <person name="Harris S."/>
            <person name="Eisen J.A."/>
            <person name="Holcombe L.J."/>
            <person name="O'Flynn C."/>
        </authorList>
    </citation>
    <scope>NUCLEOTIDE SEQUENCE [LARGE SCALE GENOMIC DNA]</scope>
    <source>
        <strain evidence="6 7">OH887_COT-365</strain>
    </source>
</reference>
<keyword evidence="4" id="KW-0474">Menaquinone biosynthesis</keyword>
<dbReference type="InterPro" id="IPR029065">
    <property type="entry name" value="Enolase_C-like"/>
</dbReference>